<dbReference type="eggNOG" id="ENOG5033CPA">
    <property type="taxonomic scope" value="Bacteria"/>
</dbReference>
<dbReference type="AlphaFoldDB" id="Q47GB6"/>
<gene>
    <name evidence="1" type="ordered locus">Daro_1366</name>
</gene>
<dbReference type="OrthoDB" id="8529094at2"/>
<proteinExistence type="predicted"/>
<evidence type="ECO:0008006" key="2">
    <source>
        <dbReference type="Google" id="ProtNLM"/>
    </source>
</evidence>
<dbReference type="EMBL" id="CP000089">
    <property type="protein sequence ID" value="AAZ46115.1"/>
    <property type="molecule type" value="Genomic_DNA"/>
</dbReference>
<accession>Q47GB6</accession>
<dbReference type="HOGENOM" id="CLU_181549_0_0_4"/>
<organism evidence="1">
    <name type="scientific">Dechloromonas aromatica (strain RCB)</name>
    <dbReference type="NCBI Taxonomy" id="159087"/>
    <lineage>
        <taxon>Bacteria</taxon>
        <taxon>Pseudomonadati</taxon>
        <taxon>Pseudomonadota</taxon>
        <taxon>Betaproteobacteria</taxon>
        <taxon>Rhodocyclales</taxon>
        <taxon>Azonexaceae</taxon>
        <taxon>Dechloromonas</taxon>
    </lineage>
</organism>
<dbReference type="KEGG" id="dar:Daro_1366"/>
<dbReference type="STRING" id="159087.Daro_1366"/>
<evidence type="ECO:0000313" key="1">
    <source>
        <dbReference type="EMBL" id="AAZ46115.1"/>
    </source>
</evidence>
<reference evidence="1" key="1">
    <citation type="submission" date="2005-08" db="EMBL/GenBank/DDBJ databases">
        <title>Complete sequence of Dechloromonas aromatica RCB.</title>
        <authorList>
            <person name="Salinero K.K."/>
            <person name="Copeland A."/>
            <person name="Lucas S."/>
            <person name="Lapidus A."/>
            <person name="Barry K."/>
            <person name="Detter J.C."/>
            <person name="Glavina T."/>
            <person name="Hammon N."/>
            <person name="Israni S."/>
            <person name="Pitluck S."/>
            <person name="Di Bartolo G."/>
            <person name="Trong S."/>
            <person name="Schmutz J."/>
            <person name="Larimer F."/>
            <person name="Land M."/>
            <person name="Ivanova N."/>
            <person name="Richardson P."/>
        </authorList>
    </citation>
    <scope>NUCLEOTIDE SEQUENCE</scope>
    <source>
        <strain evidence="1">RCB</strain>
    </source>
</reference>
<protein>
    <recommendedName>
        <fullName evidence="2">DUF4258 domain-containing protein</fullName>
    </recommendedName>
</protein>
<sequence length="92" mass="10376">MNIPMTLHAAARQQQRGIPPLIMEWLSTYGACRHDHRGVEILYFDKQSRKALARDVGEEIVSRLSALLDTYAVVSDSGSVITVGHRFKRVCH</sequence>
<name>Q47GB6_DECAR</name>